<dbReference type="GO" id="GO:0019545">
    <property type="term" value="P:L-arginine catabolic process to succinate"/>
    <property type="evidence" value="ECO:0007669"/>
    <property type="project" value="UniProtKB-UniRule"/>
</dbReference>
<dbReference type="InterPro" id="IPR016163">
    <property type="entry name" value="Ald_DH_C"/>
</dbReference>
<evidence type="ECO:0000256" key="1">
    <source>
        <dbReference type="ARBA" id="ARBA00022503"/>
    </source>
</evidence>
<dbReference type="HAMAP" id="MF_01174">
    <property type="entry name" value="Aldedh_AstD"/>
    <property type="match status" value="1"/>
</dbReference>
<evidence type="ECO:0000256" key="2">
    <source>
        <dbReference type="ARBA" id="ARBA00023002"/>
    </source>
</evidence>
<protein>
    <recommendedName>
        <fullName evidence="4">N-succinylglutamate 5-semialdehyde dehydrogenase</fullName>
        <ecNumber evidence="4">1.2.1.71</ecNumber>
    </recommendedName>
    <alternativeName>
        <fullName evidence="4">Succinylglutamic semialdehyde dehydrogenase</fullName>
        <shortName evidence="4">SGSD</shortName>
    </alternativeName>
</protein>
<comment type="function">
    <text evidence="4">Catalyzes the NAD-dependent reduction of succinylglutamate semialdehyde into succinylglutamate.</text>
</comment>
<dbReference type="InterPro" id="IPR016160">
    <property type="entry name" value="Ald_DH_CS_CYS"/>
</dbReference>
<dbReference type="PANTHER" id="PTHR11699">
    <property type="entry name" value="ALDEHYDE DEHYDROGENASE-RELATED"/>
    <property type="match status" value="1"/>
</dbReference>
<comment type="similarity">
    <text evidence="4">Belongs to the aldehyde dehydrogenase family. AstD subfamily.</text>
</comment>
<dbReference type="OrthoDB" id="9812625at2"/>
<reference evidence="7 8" key="1">
    <citation type="submission" date="2016-06" db="EMBL/GenBank/DDBJ databases">
        <title>The sequenced genome of the ice-adhering bacterium Marinomonas primoryensis, from Antarctica.</title>
        <authorList>
            <person name="Graham L."/>
            <person name="Vance T.D.R."/>
            <person name="Davies P.L."/>
        </authorList>
    </citation>
    <scope>NUCLEOTIDE SEQUENCE [LARGE SCALE GENOMIC DNA]</scope>
    <source>
        <strain evidence="7 8">AceL</strain>
    </source>
</reference>
<evidence type="ECO:0000256" key="4">
    <source>
        <dbReference type="HAMAP-Rule" id="MF_01174"/>
    </source>
</evidence>
<dbReference type="SUPFAM" id="SSF53720">
    <property type="entry name" value="ALDH-like"/>
    <property type="match status" value="1"/>
</dbReference>
<sequence length="493" mass="52927">MNTMKQAHYINGQWLTGEGQLFRSIDPADASVVWQANAATTSQVDLAIKAARSAFPTWANRPLEARLTIIDAFAALVKEHSETIATAISRETGKPIWETRTEAAAMVGKVAISKQAYHERTGEKTTPMPGATARLRHRPHGVVAVFGPYNFPGHLPNGHIVPALIAGNTVVFKPSEQAPATSDLILQLWEQAGLPAGVLNMVQGERETGVALANHHGIDGLFFTGSPQVGHILHKDFAGHPGKILALEMGGNNPLLVSEKIADQRAAVHEIIQSAFISAGQRCTCARRLLLPKGQLGDTILQSLVTATKALKIDRFDASEQPFMGPVVSAQAADGLMQAYQKLLALGATPILEMTRGDSKTGYVTPGIIDATDMLENLPDQEYFGPLLTVIRYDSLDQAMTIANNTQFGLSAGLLSDDKNEYEWFLQHSRAGIINWNRQTTGASSNAPFGGTGASGNHRASAYYAADYCAYPVSSIEADSLTMPEKLGHGLTL</sequence>
<dbReference type="PROSITE" id="PS00070">
    <property type="entry name" value="ALDEHYDE_DEHYDR_CYS"/>
    <property type="match status" value="1"/>
</dbReference>
<dbReference type="UniPathway" id="UPA00185">
    <property type="reaction ID" value="UER00282"/>
</dbReference>
<dbReference type="Pfam" id="PF00171">
    <property type="entry name" value="Aldedh"/>
    <property type="match status" value="1"/>
</dbReference>
<dbReference type="GO" id="GO:0019544">
    <property type="term" value="P:L-arginine catabolic process to L-glutamate"/>
    <property type="evidence" value="ECO:0007669"/>
    <property type="project" value="UniProtKB-UniRule"/>
</dbReference>
<comment type="pathway">
    <text evidence="4">Amino-acid degradation; L-arginine degradation via AST pathway; L-glutamate and succinate from L-arginine: step 4/5.</text>
</comment>
<evidence type="ECO:0000259" key="6">
    <source>
        <dbReference type="Pfam" id="PF00171"/>
    </source>
</evidence>
<evidence type="ECO:0000256" key="3">
    <source>
        <dbReference type="ARBA" id="ARBA00023027"/>
    </source>
</evidence>
<keyword evidence="2 4" id="KW-0560">Oxidoreductase</keyword>
<feature type="domain" description="Aldehyde dehydrogenase" evidence="6">
    <location>
        <begin position="14"/>
        <end position="467"/>
    </location>
</feature>
<dbReference type="CDD" id="cd07095">
    <property type="entry name" value="ALDH_SGSD_AstD"/>
    <property type="match status" value="1"/>
</dbReference>
<feature type="active site" evidence="4 5">
    <location>
        <position position="248"/>
    </location>
</feature>
<dbReference type="InterPro" id="IPR017649">
    <property type="entry name" value="SuccinylGlu_semiald_DH_AstD"/>
</dbReference>
<accession>A0A2Z4PWU1</accession>
<keyword evidence="3 4" id="KW-0520">NAD</keyword>
<proteinExistence type="inferred from homology"/>
<evidence type="ECO:0000313" key="8">
    <source>
        <dbReference type="Proteomes" id="UP000249898"/>
    </source>
</evidence>
<dbReference type="PROSITE" id="PS00687">
    <property type="entry name" value="ALDEHYDE_DEHYDR_GLU"/>
    <property type="match status" value="1"/>
</dbReference>
<dbReference type="Proteomes" id="UP000249898">
    <property type="component" value="Chromosome"/>
</dbReference>
<dbReference type="InterPro" id="IPR016161">
    <property type="entry name" value="Ald_DH/histidinol_DH"/>
</dbReference>
<keyword evidence="1 4" id="KW-0056">Arginine metabolism</keyword>
<dbReference type="InterPro" id="IPR015590">
    <property type="entry name" value="Aldehyde_DH_dom"/>
</dbReference>
<dbReference type="EMBL" id="CP016181">
    <property type="protein sequence ID" value="AWY02092.1"/>
    <property type="molecule type" value="Genomic_DNA"/>
</dbReference>
<dbReference type="EC" id="1.2.1.71" evidence="4"/>
<comment type="catalytic activity">
    <reaction evidence="4">
        <text>N-succinyl-L-glutamate 5-semialdehyde + NAD(+) + H2O = N-succinyl-L-glutamate + NADH + 2 H(+)</text>
        <dbReference type="Rhea" id="RHEA:10812"/>
        <dbReference type="ChEBI" id="CHEBI:15377"/>
        <dbReference type="ChEBI" id="CHEBI:15378"/>
        <dbReference type="ChEBI" id="CHEBI:57540"/>
        <dbReference type="ChEBI" id="CHEBI:57945"/>
        <dbReference type="ChEBI" id="CHEBI:58520"/>
        <dbReference type="ChEBI" id="CHEBI:58763"/>
        <dbReference type="EC" id="1.2.1.71"/>
    </reaction>
</comment>
<evidence type="ECO:0000256" key="5">
    <source>
        <dbReference type="PROSITE-ProRule" id="PRU10007"/>
    </source>
</evidence>
<dbReference type="InterPro" id="IPR016162">
    <property type="entry name" value="Ald_DH_N"/>
</dbReference>
<feature type="active site" evidence="4">
    <location>
        <position position="283"/>
    </location>
</feature>
<organism evidence="7 8">
    <name type="scientific">Marinomonas primoryensis</name>
    <dbReference type="NCBI Taxonomy" id="178399"/>
    <lineage>
        <taxon>Bacteria</taxon>
        <taxon>Pseudomonadati</taxon>
        <taxon>Pseudomonadota</taxon>
        <taxon>Gammaproteobacteria</taxon>
        <taxon>Oceanospirillales</taxon>
        <taxon>Oceanospirillaceae</taxon>
        <taxon>Marinomonas</taxon>
    </lineage>
</organism>
<dbReference type="GO" id="GO:0043824">
    <property type="term" value="F:succinylglutamate-semialdehyde dehydrogenase activity"/>
    <property type="evidence" value="ECO:0007669"/>
    <property type="project" value="UniProtKB-EC"/>
</dbReference>
<dbReference type="NCBIfam" id="NF006992">
    <property type="entry name" value="PRK09457.1"/>
    <property type="match status" value="1"/>
</dbReference>
<dbReference type="AlphaFoldDB" id="A0A2Z4PWU1"/>
<dbReference type="NCBIfam" id="TIGR03240">
    <property type="entry name" value="arg_catab_astD"/>
    <property type="match status" value="1"/>
</dbReference>
<dbReference type="FunFam" id="3.40.605.10:FF:000010">
    <property type="entry name" value="N-succinylglutamate 5-semialdehyde dehydrogenase"/>
    <property type="match status" value="1"/>
</dbReference>
<gene>
    <name evidence="4" type="primary">astD</name>
    <name evidence="7" type="ORF">A8139_20730</name>
</gene>
<name>A0A2Z4PWU1_9GAMM</name>
<dbReference type="Gene3D" id="3.40.605.10">
    <property type="entry name" value="Aldehyde Dehydrogenase, Chain A, domain 1"/>
    <property type="match status" value="1"/>
</dbReference>
<evidence type="ECO:0000313" key="7">
    <source>
        <dbReference type="EMBL" id="AWY02092.1"/>
    </source>
</evidence>
<feature type="binding site" evidence="4">
    <location>
        <begin position="225"/>
        <end position="230"/>
    </location>
    <ligand>
        <name>NAD(+)</name>
        <dbReference type="ChEBI" id="CHEBI:57540"/>
    </ligand>
</feature>
<dbReference type="InterPro" id="IPR029510">
    <property type="entry name" value="Ald_DH_CS_GLU"/>
</dbReference>
<dbReference type="Gene3D" id="3.40.309.10">
    <property type="entry name" value="Aldehyde Dehydrogenase, Chain A, domain 2"/>
    <property type="match status" value="1"/>
</dbReference>